<dbReference type="AlphaFoldDB" id="A0AA85BDV0"/>
<name>A0AA85BDV0_9TREM</name>
<proteinExistence type="predicted"/>
<evidence type="ECO:0000313" key="3">
    <source>
        <dbReference type="WBParaSite" id="SMTH1_50560.1"/>
    </source>
</evidence>
<accession>A0AA85BDV0</accession>
<evidence type="ECO:0000313" key="2">
    <source>
        <dbReference type="Proteomes" id="UP000050791"/>
    </source>
</evidence>
<dbReference type="Proteomes" id="UP000050791">
    <property type="component" value="Unassembled WGS sequence"/>
</dbReference>
<dbReference type="WBParaSite" id="SMTH1_50560.1">
    <property type="protein sequence ID" value="SMTH1_50560.1"/>
    <property type="gene ID" value="SMTH1_50560"/>
</dbReference>
<reference evidence="3" key="1">
    <citation type="submission" date="2023-11" db="UniProtKB">
        <authorList>
            <consortium name="WormBaseParasite"/>
        </authorList>
    </citation>
    <scope>IDENTIFICATION</scope>
</reference>
<dbReference type="InterPro" id="IPR011893">
    <property type="entry name" value="Selenoprotein_Rdx-typ"/>
</dbReference>
<dbReference type="NCBIfam" id="TIGR02174">
    <property type="entry name" value="CXXU_selWTH"/>
    <property type="match status" value="1"/>
</dbReference>
<keyword evidence="1" id="KW-0676">Redox-active center</keyword>
<organism evidence="2 3">
    <name type="scientific">Schistosoma mattheei</name>
    <dbReference type="NCBI Taxonomy" id="31246"/>
    <lineage>
        <taxon>Eukaryota</taxon>
        <taxon>Metazoa</taxon>
        <taxon>Spiralia</taxon>
        <taxon>Lophotrochozoa</taxon>
        <taxon>Platyhelminthes</taxon>
        <taxon>Trematoda</taxon>
        <taxon>Digenea</taxon>
        <taxon>Strigeidida</taxon>
        <taxon>Schistosomatoidea</taxon>
        <taxon>Schistosomatidae</taxon>
        <taxon>Schistosoma</taxon>
    </lineage>
</organism>
<dbReference type="Gene3D" id="3.40.30.10">
    <property type="entry name" value="Glutaredoxin"/>
    <property type="match status" value="1"/>
</dbReference>
<evidence type="ECO:0000256" key="1">
    <source>
        <dbReference type="ARBA" id="ARBA00023284"/>
    </source>
</evidence>
<dbReference type="SUPFAM" id="SSF52833">
    <property type="entry name" value="Thioredoxin-like"/>
    <property type="match status" value="1"/>
</dbReference>
<sequence length="93" mass="10708">MVLQNYLSHYEEVGRKYRTLWRMRQKCRSASVNIQEGRSRSFEITVNGNLIFSKLKCGSFPSTEAIISELINIENGETPSEVIEYESSNCNLL</sequence>
<dbReference type="Pfam" id="PF10262">
    <property type="entry name" value="Rdx"/>
    <property type="match status" value="1"/>
</dbReference>
<dbReference type="InterPro" id="IPR036249">
    <property type="entry name" value="Thioredoxin-like_sf"/>
</dbReference>
<protein>
    <submittedName>
        <fullName evidence="3">Uncharacterized protein</fullName>
    </submittedName>
</protein>